<name>A0A6L5X280_9FIRM</name>
<dbReference type="InterPro" id="IPR005115">
    <property type="entry name" value="Gly_transporter"/>
</dbReference>
<comment type="caution">
    <text evidence="9">The sequence shown here is derived from an EMBL/GenBank/DDBJ whole genome shotgun (WGS) entry which is preliminary data.</text>
</comment>
<reference evidence="9 10" key="1">
    <citation type="submission" date="2019-08" db="EMBL/GenBank/DDBJ databases">
        <title>In-depth cultivation of the pig gut microbiome towards novel bacterial diversity and tailored functional studies.</title>
        <authorList>
            <person name="Wylensek D."/>
            <person name="Hitch T.C.A."/>
            <person name="Clavel T."/>
        </authorList>
    </citation>
    <scope>NUCLEOTIDE SEQUENCE [LARGE SCALE GENOMIC DNA]</scope>
    <source>
        <strain evidence="9 10">Oil+RF-744-WCA-WT-11</strain>
    </source>
</reference>
<evidence type="ECO:0000256" key="2">
    <source>
        <dbReference type="ARBA" id="ARBA00008193"/>
    </source>
</evidence>
<protein>
    <submittedName>
        <fullName evidence="9">Trimeric intracellular cation channel family protein</fullName>
    </submittedName>
</protein>
<feature type="transmembrane region" description="Helical" evidence="7">
    <location>
        <begin position="107"/>
        <end position="128"/>
    </location>
</feature>
<organism evidence="9 10">
    <name type="scientific">Porcincola intestinalis</name>
    <dbReference type="NCBI Taxonomy" id="2606632"/>
    <lineage>
        <taxon>Bacteria</taxon>
        <taxon>Bacillati</taxon>
        <taxon>Bacillota</taxon>
        <taxon>Clostridia</taxon>
        <taxon>Lachnospirales</taxon>
        <taxon>Lachnospiraceae</taxon>
        <taxon>Porcincola</taxon>
    </lineage>
</organism>
<feature type="domain" description="Glycine transporter" evidence="8">
    <location>
        <begin position="10"/>
        <end position="83"/>
    </location>
</feature>
<dbReference type="Proteomes" id="UP000481852">
    <property type="component" value="Unassembled WGS sequence"/>
</dbReference>
<dbReference type="AlphaFoldDB" id="A0A6L5X280"/>
<sequence>MEQTAFFIPLMDLIGTIAFALSGAVLAIGRDMDIFGVNILAIVTATGGGMIRDTLIGKFPPVMFRNPFYVLISSITANCCFVFFFFKARRKVAIPDNMVRVYAKVFFWFDTLGLAAFSVDGVYAGLSVGRHKSVFLLTFLGVMTGVGGGVLRDLLANQMPVILTRNIYACASIAGALVMAFCLEGGIERNTAILAGFFTVILIRCMAHRFKWNLPKVTSGRR</sequence>
<proteinExistence type="inferred from homology"/>
<feature type="transmembrane region" description="Helical" evidence="7">
    <location>
        <begin position="167"/>
        <end position="187"/>
    </location>
</feature>
<keyword evidence="3" id="KW-1003">Cell membrane</keyword>
<evidence type="ECO:0000256" key="6">
    <source>
        <dbReference type="ARBA" id="ARBA00023136"/>
    </source>
</evidence>
<evidence type="ECO:0000256" key="5">
    <source>
        <dbReference type="ARBA" id="ARBA00022989"/>
    </source>
</evidence>
<dbReference type="Pfam" id="PF03458">
    <property type="entry name" value="Gly_transporter"/>
    <property type="match status" value="2"/>
</dbReference>
<feature type="transmembrane region" description="Helical" evidence="7">
    <location>
        <begin position="68"/>
        <end position="86"/>
    </location>
</feature>
<comment type="similarity">
    <text evidence="2">Belongs to the UPF0126 family.</text>
</comment>
<gene>
    <name evidence="9" type="ORF">FYJ35_04545</name>
</gene>
<evidence type="ECO:0000259" key="8">
    <source>
        <dbReference type="Pfam" id="PF03458"/>
    </source>
</evidence>
<evidence type="ECO:0000313" key="9">
    <source>
        <dbReference type="EMBL" id="MSS14320.1"/>
    </source>
</evidence>
<comment type="subcellular location">
    <subcellularLocation>
        <location evidence="1">Cell membrane</location>
        <topology evidence="1">Multi-pass membrane protein</topology>
    </subcellularLocation>
</comment>
<evidence type="ECO:0000256" key="3">
    <source>
        <dbReference type="ARBA" id="ARBA00022475"/>
    </source>
</evidence>
<dbReference type="EMBL" id="VULZ01000003">
    <property type="protein sequence ID" value="MSS14320.1"/>
    <property type="molecule type" value="Genomic_DNA"/>
</dbReference>
<keyword evidence="4 7" id="KW-0812">Transmembrane</keyword>
<dbReference type="PANTHER" id="PTHR30506">
    <property type="entry name" value="INNER MEMBRANE PROTEIN"/>
    <property type="match status" value="1"/>
</dbReference>
<accession>A0A6L5X280</accession>
<keyword evidence="10" id="KW-1185">Reference proteome</keyword>
<dbReference type="RefSeq" id="WP_154523817.1">
    <property type="nucleotide sequence ID" value="NZ_JAQYJL010000016.1"/>
</dbReference>
<evidence type="ECO:0000256" key="7">
    <source>
        <dbReference type="SAM" id="Phobius"/>
    </source>
</evidence>
<feature type="domain" description="Glycine transporter" evidence="8">
    <location>
        <begin position="108"/>
        <end position="182"/>
    </location>
</feature>
<keyword evidence="5 7" id="KW-1133">Transmembrane helix</keyword>
<dbReference type="GO" id="GO:0005886">
    <property type="term" value="C:plasma membrane"/>
    <property type="evidence" value="ECO:0007669"/>
    <property type="project" value="UniProtKB-SubCell"/>
</dbReference>
<feature type="transmembrane region" description="Helical" evidence="7">
    <location>
        <begin position="193"/>
        <end position="212"/>
    </location>
</feature>
<feature type="transmembrane region" description="Helical" evidence="7">
    <location>
        <begin position="6"/>
        <end position="28"/>
    </location>
</feature>
<evidence type="ECO:0000256" key="1">
    <source>
        <dbReference type="ARBA" id="ARBA00004651"/>
    </source>
</evidence>
<dbReference type="PANTHER" id="PTHR30506:SF3">
    <property type="entry name" value="UPF0126 INNER MEMBRANE PROTEIN YADS-RELATED"/>
    <property type="match status" value="1"/>
</dbReference>
<evidence type="ECO:0000313" key="10">
    <source>
        <dbReference type="Proteomes" id="UP000481852"/>
    </source>
</evidence>
<keyword evidence="6 7" id="KW-0472">Membrane</keyword>
<feature type="transmembrane region" description="Helical" evidence="7">
    <location>
        <begin position="134"/>
        <end position="155"/>
    </location>
</feature>
<feature type="transmembrane region" description="Helical" evidence="7">
    <location>
        <begin position="35"/>
        <end position="56"/>
    </location>
</feature>
<evidence type="ECO:0000256" key="4">
    <source>
        <dbReference type="ARBA" id="ARBA00022692"/>
    </source>
</evidence>